<dbReference type="PRINTS" id="PR00397">
    <property type="entry name" value="SIROHAEM"/>
</dbReference>
<evidence type="ECO:0000256" key="9">
    <source>
        <dbReference type="ARBA" id="ARBA00022784"/>
    </source>
</evidence>
<dbReference type="EMBL" id="LLZJ01000002">
    <property type="protein sequence ID" value="KUL67373.1"/>
    <property type="molecule type" value="Genomic_DNA"/>
</dbReference>
<dbReference type="InterPro" id="IPR005117">
    <property type="entry name" value="NiRdtase/SiRdtase_haem-b_fer"/>
</dbReference>
<feature type="domain" description="Nitrite/sulphite reductase 4Fe-4S" evidence="15">
    <location>
        <begin position="424"/>
        <end position="561"/>
    </location>
</feature>
<dbReference type="Pfam" id="PF01077">
    <property type="entry name" value="NIR_SIR"/>
    <property type="match status" value="2"/>
</dbReference>
<evidence type="ECO:0000256" key="7">
    <source>
        <dbReference type="ARBA" id="ARBA00022617"/>
    </source>
</evidence>
<feature type="domain" description="Nitrite/Sulfite reductase ferredoxin-like" evidence="16">
    <location>
        <begin position="348"/>
        <end position="413"/>
    </location>
</feature>
<evidence type="ECO:0000256" key="14">
    <source>
        <dbReference type="SAM" id="MobiDB-lite"/>
    </source>
</evidence>
<evidence type="ECO:0000256" key="5">
    <source>
        <dbReference type="ARBA" id="ARBA00012353"/>
    </source>
</evidence>
<dbReference type="OrthoDB" id="3189055at2"/>
<organism evidence="17 18">
    <name type="scientific">Streptomyces violaceusniger</name>
    <dbReference type="NCBI Taxonomy" id="68280"/>
    <lineage>
        <taxon>Bacteria</taxon>
        <taxon>Bacillati</taxon>
        <taxon>Actinomycetota</taxon>
        <taxon>Actinomycetes</taxon>
        <taxon>Kitasatosporales</taxon>
        <taxon>Streptomycetaceae</taxon>
        <taxon>Streptomyces</taxon>
        <taxon>Streptomyces violaceusniger group</taxon>
    </lineage>
</organism>
<keyword evidence="10" id="KW-0560">Oxidoreductase</keyword>
<dbReference type="GO" id="GO:0020037">
    <property type="term" value="F:heme binding"/>
    <property type="evidence" value="ECO:0007669"/>
    <property type="project" value="InterPro"/>
</dbReference>
<accession>A0A0X3XEI4</accession>
<dbReference type="InterPro" id="IPR006066">
    <property type="entry name" value="NO2/SO3_Rdtase_FeS/sirohaem_BS"/>
</dbReference>
<keyword evidence="7" id="KW-0349">Heme</keyword>
<evidence type="ECO:0000259" key="15">
    <source>
        <dbReference type="Pfam" id="PF01077"/>
    </source>
</evidence>
<evidence type="ECO:0000256" key="6">
    <source>
        <dbReference type="ARBA" id="ARBA00022485"/>
    </source>
</evidence>
<evidence type="ECO:0000256" key="12">
    <source>
        <dbReference type="ARBA" id="ARBA00023014"/>
    </source>
</evidence>
<evidence type="ECO:0000256" key="3">
    <source>
        <dbReference type="ARBA" id="ARBA00003247"/>
    </source>
</evidence>
<keyword evidence="6" id="KW-0004">4Fe-4S</keyword>
<dbReference type="AlphaFoldDB" id="A0A0X3XEI4"/>
<evidence type="ECO:0000313" key="17">
    <source>
        <dbReference type="EMBL" id="KUL67373.1"/>
    </source>
</evidence>
<dbReference type="Gene3D" id="3.30.413.10">
    <property type="entry name" value="Sulfite Reductase Hemoprotein, domain 1"/>
    <property type="match status" value="2"/>
</dbReference>
<evidence type="ECO:0000256" key="1">
    <source>
        <dbReference type="ARBA" id="ARBA00001929"/>
    </source>
</evidence>
<dbReference type="SUPFAM" id="SSF56014">
    <property type="entry name" value="Nitrite and sulphite reductase 4Fe-4S domain-like"/>
    <property type="match status" value="2"/>
</dbReference>
<evidence type="ECO:0000256" key="2">
    <source>
        <dbReference type="ARBA" id="ARBA00001966"/>
    </source>
</evidence>
<keyword evidence="9" id="KW-0883">Thioether bond</keyword>
<sequence length="564" mass="62962">MAATPERASATPRRKAGRHRGEGQWAAGHFTPLNGNEQTKKDDDGLNVRTRIETIYAHRGFDSIDGADLRGRMRWWGLYTQRKPGIDGGKTAILEPEELDDEHFMMRVRIDGGRLTTEQLRVVGEISEEFARGTADITDRQNVQYHWIRIEDVPEIWKRLEAVGLSTTEACGDTPRVIVGSPVAGIAEDEIIDGTSAIDEIHRRYIGSKEFSNLPRKFKTAISGSPVLDVVHEINDVAFVGVRHPEHGPGFDLWVGGGLSTNPKIGIRLGAWVPLEDVPEVWAGVASIFRDYGYRRLRTRARLKFLVADWGPEKFRQVLEDEYLKRPLSDGPAPEEPVQRWRDHIGVHRQQDGRYYVGFAPRVGRVDGATLTKIADLAEAHGSGRLTTTVEQKMIVLDVTEDQVESLVAGLEALDLQVKPSPFRRGTMACTGIEFCKLAIVETKQRGSSLIDELERRLPEFDEPITINLNGCPNACARIQVADIGLKGQLVMDDNGEQVEGYQVHLGGALGLEPGFGRKVRGLKVTATQLPDYVERLLHRFQEEREDGERFATWAARASEESLT</sequence>
<feature type="domain" description="Nitrite/Sulfite reductase ferredoxin-like" evidence="16">
    <location>
        <begin position="100"/>
        <end position="163"/>
    </location>
</feature>
<gene>
    <name evidence="17" type="ORF">ADL28_00975</name>
</gene>
<dbReference type="InterPro" id="IPR051329">
    <property type="entry name" value="NIR_SIR_4Fe-4S"/>
</dbReference>
<dbReference type="InterPro" id="IPR006067">
    <property type="entry name" value="NO2/SO3_Rdtase_4Fe4S_dom"/>
</dbReference>
<evidence type="ECO:0000313" key="18">
    <source>
        <dbReference type="Proteomes" id="UP000053413"/>
    </source>
</evidence>
<evidence type="ECO:0000259" key="16">
    <source>
        <dbReference type="Pfam" id="PF03460"/>
    </source>
</evidence>
<dbReference type="GO" id="GO:0046872">
    <property type="term" value="F:metal ion binding"/>
    <property type="evidence" value="ECO:0007669"/>
    <property type="project" value="UniProtKB-KW"/>
</dbReference>
<dbReference type="SUPFAM" id="SSF55124">
    <property type="entry name" value="Nitrite/Sulfite reductase N-terminal domain-like"/>
    <property type="match status" value="2"/>
</dbReference>
<dbReference type="FunFam" id="3.30.413.10:FF:000009">
    <property type="entry name" value="Sulfite reductase [ferredoxin]"/>
    <property type="match status" value="1"/>
</dbReference>
<dbReference type="InterPro" id="IPR036136">
    <property type="entry name" value="Nit/Sulf_reduc_fer-like_dom_sf"/>
</dbReference>
<dbReference type="GeneID" id="97434797"/>
<dbReference type="PROSITE" id="PS00365">
    <property type="entry name" value="NIR_SIR"/>
    <property type="match status" value="1"/>
</dbReference>
<comment type="similarity">
    <text evidence="4">Belongs to the nitrite and sulfite reductase 4Fe-4S domain family.</text>
</comment>
<dbReference type="FunFam" id="3.30.413.10:FF:000013">
    <property type="entry name" value="Sulfite reductase [ferredoxin]"/>
    <property type="match status" value="1"/>
</dbReference>
<evidence type="ECO:0000256" key="13">
    <source>
        <dbReference type="ARBA" id="ARBA00049518"/>
    </source>
</evidence>
<evidence type="ECO:0000256" key="8">
    <source>
        <dbReference type="ARBA" id="ARBA00022723"/>
    </source>
</evidence>
<keyword evidence="12" id="KW-0411">Iron-sulfur</keyword>
<dbReference type="Gene3D" id="3.90.480.20">
    <property type="match status" value="1"/>
</dbReference>
<feature type="region of interest" description="Disordered" evidence="14">
    <location>
        <begin position="1"/>
        <end position="45"/>
    </location>
</feature>
<dbReference type="PANTHER" id="PTHR32439:SF0">
    <property type="entry name" value="FERREDOXIN--NITRITE REDUCTASE, CHLOROPLASTIC"/>
    <property type="match status" value="1"/>
</dbReference>
<dbReference type="FunFam" id="3.90.480.20:FF:000002">
    <property type="entry name" value="Sulfite reductase"/>
    <property type="match status" value="1"/>
</dbReference>
<dbReference type="Pfam" id="PF03460">
    <property type="entry name" value="NIR_SIR_ferr"/>
    <property type="match status" value="2"/>
</dbReference>
<keyword evidence="11" id="KW-0408">Iron</keyword>
<dbReference type="EC" id="1.8.7.1" evidence="5"/>
<name>A0A0X3XEI4_STRVO</name>
<dbReference type="PANTHER" id="PTHR32439">
    <property type="entry name" value="FERREDOXIN--NITRITE REDUCTASE, CHLOROPLASTIC"/>
    <property type="match status" value="1"/>
</dbReference>
<dbReference type="RefSeq" id="WP_059141770.1">
    <property type="nucleotide sequence ID" value="NZ_LLZJ01000002.1"/>
</dbReference>
<comment type="caution">
    <text evidence="17">The sequence shown here is derived from an EMBL/GenBank/DDBJ whole genome shotgun (WGS) entry which is preliminary data.</text>
</comment>
<comment type="cofactor">
    <cofactor evidence="2">
        <name>[4Fe-4S] cluster</name>
        <dbReference type="ChEBI" id="CHEBI:49883"/>
    </cofactor>
</comment>
<dbReference type="GO" id="GO:0051539">
    <property type="term" value="F:4 iron, 4 sulfur cluster binding"/>
    <property type="evidence" value="ECO:0007669"/>
    <property type="project" value="UniProtKB-KW"/>
</dbReference>
<evidence type="ECO:0000256" key="11">
    <source>
        <dbReference type="ARBA" id="ARBA00023004"/>
    </source>
</evidence>
<dbReference type="InterPro" id="IPR045854">
    <property type="entry name" value="NO2/SO3_Rdtase_4Fe4S_sf"/>
</dbReference>
<protein>
    <recommendedName>
        <fullName evidence="5">assimilatory sulfite reductase (ferredoxin)</fullName>
        <ecNumber evidence="5">1.8.7.1</ecNumber>
    </recommendedName>
</protein>
<feature type="domain" description="Nitrite/sulphite reductase 4Fe-4S" evidence="15">
    <location>
        <begin position="171"/>
        <end position="326"/>
    </location>
</feature>
<evidence type="ECO:0000256" key="10">
    <source>
        <dbReference type="ARBA" id="ARBA00023002"/>
    </source>
</evidence>
<comment type="cofactor">
    <cofactor evidence="1">
        <name>siroheme</name>
        <dbReference type="ChEBI" id="CHEBI:60052"/>
    </cofactor>
</comment>
<comment type="function">
    <text evidence="3">Catalyzes the reduction of sulfite to sulfide, a step in the biosynthesis of sulfur-containing amino acids and cofactors.</text>
</comment>
<dbReference type="GO" id="GO:0050311">
    <property type="term" value="F:sulfite reductase (ferredoxin) activity"/>
    <property type="evidence" value="ECO:0007669"/>
    <property type="project" value="UniProtKB-EC"/>
</dbReference>
<reference evidence="18" key="1">
    <citation type="submission" date="2015-10" db="EMBL/GenBank/DDBJ databases">
        <authorList>
            <person name="Ju K.-S."/>
            <person name="Doroghazi J.R."/>
            <person name="Metcalf W.W."/>
        </authorList>
    </citation>
    <scope>NUCLEOTIDE SEQUENCE [LARGE SCALE GENOMIC DNA]</scope>
    <source>
        <strain evidence="18">NRRL F-8817</strain>
    </source>
</reference>
<evidence type="ECO:0000256" key="4">
    <source>
        <dbReference type="ARBA" id="ARBA00010429"/>
    </source>
</evidence>
<keyword evidence="8" id="KW-0479">Metal-binding</keyword>
<comment type="catalytic activity">
    <reaction evidence="13">
        <text>hydrogen sulfide + 6 oxidized [2Fe-2S]-[ferredoxin] + 3 H2O = sulfite + 6 reduced [2Fe-2S]-[ferredoxin] + 7 H(+)</text>
        <dbReference type="Rhea" id="RHEA:23132"/>
        <dbReference type="Rhea" id="RHEA-COMP:10000"/>
        <dbReference type="Rhea" id="RHEA-COMP:10001"/>
        <dbReference type="ChEBI" id="CHEBI:15377"/>
        <dbReference type="ChEBI" id="CHEBI:15378"/>
        <dbReference type="ChEBI" id="CHEBI:17359"/>
        <dbReference type="ChEBI" id="CHEBI:29919"/>
        <dbReference type="ChEBI" id="CHEBI:33737"/>
        <dbReference type="ChEBI" id="CHEBI:33738"/>
        <dbReference type="EC" id="1.8.7.1"/>
    </reaction>
</comment>
<dbReference type="Proteomes" id="UP000053413">
    <property type="component" value="Unassembled WGS sequence"/>
</dbReference>
<proteinExistence type="inferred from homology"/>